<dbReference type="PANTHER" id="PTHR43806:SF67">
    <property type="entry name" value="EGF-LIKE DOMAIN-CONTAINING PROTEIN"/>
    <property type="match status" value="1"/>
</dbReference>
<organism evidence="8 9">
    <name type="scientific">Terrimonas rubra</name>
    <dbReference type="NCBI Taxonomy" id="1035890"/>
    <lineage>
        <taxon>Bacteria</taxon>
        <taxon>Pseudomonadati</taxon>
        <taxon>Bacteroidota</taxon>
        <taxon>Chitinophagia</taxon>
        <taxon>Chitinophagales</taxon>
        <taxon>Chitinophagaceae</taxon>
        <taxon>Terrimonas</taxon>
    </lineage>
</organism>
<dbReference type="Gene3D" id="3.40.50.200">
    <property type="entry name" value="Peptidase S8/S53 domain"/>
    <property type="match status" value="1"/>
</dbReference>
<evidence type="ECO:0000259" key="7">
    <source>
        <dbReference type="Pfam" id="PF00082"/>
    </source>
</evidence>
<keyword evidence="3 5" id="KW-0378">Hydrolase</keyword>
<keyword evidence="4 5" id="KW-0720">Serine protease</keyword>
<dbReference type="InterPro" id="IPR036852">
    <property type="entry name" value="Peptidase_S8/S53_dom_sf"/>
</dbReference>
<comment type="similarity">
    <text evidence="1 5">Belongs to the peptidase S8 family.</text>
</comment>
<comment type="caution">
    <text evidence="8">The sequence shown here is derived from an EMBL/GenBank/DDBJ whole genome shotgun (WGS) entry which is preliminary data.</text>
</comment>
<feature type="domain" description="Peptidase S8/S53" evidence="7">
    <location>
        <begin position="188"/>
        <end position="456"/>
    </location>
</feature>
<sequence>MNYKAIIFFVCIYLLLPDNSFAQTGFTRYIITLKHKGNNPYTLSNPAAYLSPKAIERRTRYQIALDSADLPVTPAYLQQIAAIPGVTILNTSRWFNQVAVRINDVNAINTINTLPFVQQTQPIAARTGGGNRITPPATSNDAALPPAQRVQNGLADFYDYGTVPQAEINLHNGQFLHNIGMRGQHMQIAMLDAGYYNYNSLPAFDSINKNNQVASTWDFVEGNTSVAEDHSHGMQCLSIIAANIPGSFIGKAPAAIFHLFRTEDAASEYPIEEFNWLCAAERSDSVGADIISSSLGYADFDYAPYNYTYAQLNGKTSIAAKAATLASRKGMLVVVANGNSGSSSWRYLLTPADADSVLSVGAVNTASAVWPNSSYGPAADGRIKPDVASVGWGARIQNTGGGLSAGNGTSYACPNMAGLATCLWQAFPEFKNIKIIETLRLSSSKYNTPDDRVGYGIPDMKQAFGRLLVEYATASQQVVNCVATITWNTKDVGAMRYEIERQLPNTLNYITVGSMAATAGDSLSKRTYQFTNDISNLGPGTINYRIKQVIDTAQAGLTAVYLDTVTVALNSICRVTPPAEPVQDTSYVKTVPNPVYNNQANILVYTPAAIEQLQFNIYNSNAQLVAQMIQNKATGGLATYPLPVNKMGKGEYFIQVWDKSRLLFTTKLMRL</sequence>
<dbReference type="InterPro" id="IPR023828">
    <property type="entry name" value="Peptidase_S8_Ser-AS"/>
</dbReference>
<dbReference type="Proteomes" id="UP001597511">
    <property type="component" value="Unassembled WGS sequence"/>
</dbReference>
<evidence type="ECO:0000256" key="2">
    <source>
        <dbReference type="ARBA" id="ARBA00022670"/>
    </source>
</evidence>
<keyword evidence="2 5" id="KW-0645">Protease</keyword>
<dbReference type="PROSITE" id="PS51892">
    <property type="entry name" value="SUBTILASE"/>
    <property type="match status" value="1"/>
</dbReference>
<evidence type="ECO:0000256" key="5">
    <source>
        <dbReference type="PROSITE-ProRule" id="PRU01240"/>
    </source>
</evidence>
<dbReference type="PROSITE" id="PS00138">
    <property type="entry name" value="SUBTILASE_SER"/>
    <property type="match status" value="1"/>
</dbReference>
<dbReference type="PRINTS" id="PR00723">
    <property type="entry name" value="SUBTILISIN"/>
</dbReference>
<evidence type="ECO:0000313" key="9">
    <source>
        <dbReference type="Proteomes" id="UP001597511"/>
    </source>
</evidence>
<feature type="active site" description="Charge relay system" evidence="5">
    <location>
        <position position="192"/>
    </location>
</feature>
<reference evidence="9" key="1">
    <citation type="journal article" date="2019" name="Int. J. Syst. Evol. Microbiol.">
        <title>The Global Catalogue of Microorganisms (GCM) 10K type strain sequencing project: providing services to taxonomists for standard genome sequencing and annotation.</title>
        <authorList>
            <consortium name="The Broad Institute Genomics Platform"/>
            <consortium name="The Broad Institute Genome Sequencing Center for Infectious Disease"/>
            <person name="Wu L."/>
            <person name="Ma J."/>
        </authorList>
    </citation>
    <scope>NUCLEOTIDE SEQUENCE [LARGE SCALE GENOMIC DNA]</scope>
    <source>
        <strain evidence="9">KCTC 23299</strain>
    </source>
</reference>
<name>A0ABW6A5G1_9BACT</name>
<evidence type="ECO:0000313" key="8">
    <source>
        <dbReference type="EMBL" id="MFD2920594.1"/>
    </source>
</evidence>
<evidence type="ECO:0000256" key="4">
    <source>
        <dbReference type="ARBA" id="ARBA00022825"/>
    </source>
</evidence>
<gene>
    <name evidence="8" type="ORF">ACFS6H_12780</name>
</gene>
<dbReference type="PANTHER" id="PTHR43806">
    <property type="entry name" value="PEPTIDASE S8"/>
    <property type="match status" value="1"/>
</dbReference>
<proteinExistence type="inferred from homology"/>
<accession>A0ABW6A5G1</accession>
<dbReference type="InterPro" id="IPR000209">
    <property type="entry name" value="Peptidase_S8/S53_dom"/>
</dbReference>
<evidence type="ECO:0000256" key="1">
    <source>
        <dbReference type="ARBA" id="ARBA00011073"/>
    </source>
</evidence>
<keyword evidence="6" id="KW-0732">Signal</keyword>
<dbReference type="InterPro" id="IPR050131">
    <property type="entry name" value="Peptidase_S8_subtilisin-like"/>
</dbReference>
<feature type="active site" description="Charge relay system" evidence="5">
    <location>
        <position position="232"/>
    </location>
</feature>
<dbReference type="SUPFAM" id="SSF52743">
    <property type="entry name" value="Subtilisin-like"/>
    <property type="match status" value="1"/>
</dbReference>
<protein>
    <submittedName>
        <fullName evidence="8">S8 family serine peptidase</fullName>
    </submittedName>
</protein>
<keyword evidence="9" id="KW-1185">Reference proteome</keyword>
<dbReference type="RefSeq" id="WP_386099250.1">
    <property type="nucleotide sequence ID" value="NZ_JBHUOZ010000003.1"/>
</dbReference>
<dbReference type="EMBL" id="JBHUOZ010000003">
    <property type="protein sequence ID" value="MFD2920594.1"/>
    <property type="molecule type" value="Genomic_DNA"/>
</dbReference>
<dbReference type="Pfam" id="PF00082">
    <property type="entry name" value="Peptidase_S8"/>
    <property type="match status" value="1"/>
</dbReference>
<dbReference type="InterPro" id="IPR015500">
    <property type="entry name" value="Peptidase_S8_subtilisin-rel"/>
</dbReference>
<evidence type="ECO:0000256" key="6">
    <source>
        <dbReference type="SAM" id="SignalP"/>
    </source>
</evidence>
<feature type="signal peptide" evidence="6">
    <location>
        <begin position="1"/>
        <end position="22"/>
    </location>
</feature>
<feature type="active site" description="Charge relay system" evidence="5">
    <location>
        <position position="410"/>
    </location>
</feature>
<feature type="chain" id="PRO_5045773201" evidence="6">
    <location>
        <begin position="23"/>
        <end position="671"/>
    </location>
</feature>
<evidence type="ECO:0000256" key="3">
    <source>
        <dbReference type="ARBA" id="ARBA00022801"/>
    </source>
</evidence>